<evidence type="ECO:0000259" key="7">
    <source>
        <dbReference type="Pfam" id="PF00892"/>
    </source>
</evidence>
<protein>
    <submittedName>
        <fullName evidence="8">DMT family transporter</fullName>
    </submittedName>
</protein>
<dbReference type="SUPFAM" id="SSF103481">
    <property type="entry name" value="Multidrug resistance efflux transporter EmrE"/>
    <property type="match status" value="2"/>
</dbReference>
<organism evidence="8 9">
    <name type="scientific">Novosphingobium rhizovicinum</name>
    <dbReference type="NCBI Taxonomy" id="3228928"/>
    <lineage>
        <taxon>Bacteria</taxon>
        <taxon>Pseudomonadati</taxon>
        <taxon>Pseudomonadota</taxon>
        <taxon>Alphaproteobacteria</taxon>
        <taxon>Sphingomonadales</taxon>
        <taxon>Sphingomonadaceae</taxon>
        <taxon>Novosphingobium</taxon>
    </lineage>
</organism>
<feature type="transmembrane region" description="Helical" evidence="6">
    <location>
        <begin position="37"/>
        <end position="60"/>
    </location>
</feature>
<feature type="transmembrane region" description="Helical" evidence="6">
    <location>
        <begin position="72"/>
        <end position="96"/>
    </location>
</feature>
<accession>A0ABV3RBN9</accession>
<proteinExistence type="predicted"/>
<evidence type="ECO:0000256" key="6">
    <source>
        <dbReference type="SAM" id="Phobius"/>
    </source>
</evidence>
<evidence type="ECO:0000313" key="8">
    <source>
        <dbReference type="EMBL" id="MEW9855089.1"/>
    </source>
</evidence>
<reference evidence="8 9" key="1">
    <citation type="submission" date="2024-06" db="EMBL/GenBank/DDBJ databases">
        <title>Novosphingobium rhizovicinus M1R2S20.</title>
        <authorList>
            <person name="Sun J.-Q."/>
        </authorList>
    </citation>
    <scope>NUCLEOTIDE SEQUENCE [LARGE SCALE GENOMIC DNA]</scope>
    <source>
        <strain evidence="8 9">M1R2S20</strain>
    </source>
</reference>
<comment type="caution">
    <text evidence="8">The sequence shown here is derived from an EMBL/GenBank/DDBJ whole genome shotgun (WGS) entry which is preliminary data.</text>
</comment>
<dbReference type="Gene3D" id="1.10.3730.20">
    <property type="match status" value="1"/>
</dbReference>
<evidence type="ECO:0000256" key="4">
    <source>
        <dbReference type="ARBA" id="ARBA00022989"/>
    </source>
</evidence>
<dbReference type="InterPro" id="IPR050638">
    <property type="entry name" value="AA-Vitamin_Transporters"/>
</dbReference>
<dbReference type="InterPro" id="IPR000620">
    <property type="entry name" value="EamA_dom"/>
</dbReference>
<evidence type="ECO:0000256" key="5">
    <source>
        <dbReference type="ARBA" id="ARBA00023136"/>
    </source>
</evidence>
<gene>
    <name evidence="8" type="ORF">ABUH87_07830</name>
</gene>
<sequence>MRGLSSHSTRLPAVIAVVAGIATFSAMDAAIKGASLAVGVYTALLLRNIIGTALVLPFWLASKPRWPGPPILALHVLRSSVNTGMALLFFVGLVRIPMAEGMALSFIAPLIALFLAAVFLGERIRVQAVIASMLGLTGVVVIVGSRLGPSEADPEVLLGIAAVLASAVLYAVNLVLQRKQAVLASPVEITLFQNMIVALILMVFAPWLLVLPSSEILALIAFGAVCATIALSLFAWGYARAEAQVLLPLEYTAFVWAALFGWIFFAEPLSAATLAGTVLIVMGCWIGTRNPAREHTEQTAV</sequence>
<feature type="transmembrane region" description="Helical" evidence="6">
    <location>
        <begin position="245"/>
        <end position="265"/>
    </location>
</feature>
<dbReference type="Proteomes" id="UP001556118">
    <property type="component" value="Unassembled WGS sequence"/>
</dbReference>
<feature type="domain" description="EamA" evidence="7">
    <location>
        <begin position="13"/>
        <end position="143"/>
    </location>
</feature>
<dbReference type="RefSeq" id="WP_367772225.1">
    <property type="nucleotide sequence ID" value="NZ_JBFNXR010000022.1"/>
</dbReference>
<keyword evidence="3 6" id="KW-0812">Transmembrane</keyword>
<evidence type="ECO:0000313" key="9">
    <source>
        <dbReference type="Proteomes" id="UP001556118"/>
    </source>
</evidence>
<evidence type="ECO:0000256" key="3">
    <source>
        <dbReference type="ARBA" id="ARBA00022692"/>
    </source>
</evidence>
<dbReference type="Pfam" id="PF00892">
    <property type="entry name" value="EamA"/>
    <property type="match status" value="2"/>
</dbReference>
<feature type="transmembrane region" description="Helical" evidence="6">
    <location>
        <begin position="156"/>
        <end position="176"/>
    </location>
</feature>
<dbReference type="EMBL" id="JBFNXR010000022">
    <property type="protein sequence ID" value="MEW9855089.1"/>
    <property type="molecule type" value="Genomic_DNA"/>
</dbReference>
<feature type="transmembrane region" description="Helical" evidence="6">
    <location>
        <begin position="128"/>
        <end position="144"/>
    </location>
</feature>
<keyword evidence="5 6" id="KW-0472">Membrane</keyword>
<keyword evidence="4 6" id="KW-1133">Transmembrane helix</keyword>
<feature type="transmembrane region" description="Helical" evidence="6">
    <location>
        <begin position="12"/>
        <end position="31"/>
    </location>
</feature>
<dbReference type="PANTHER" id="PTHR32322">
    <property type="entry name" value="INNER MEMBRANE TRANSPORTER"/>
    <property type="match status" value="1"/>
</dbReference>
<keyword evidence="2" id="KW-1003">Cell membrane</keyword>
<dbReference type="InterPro" id="IPR037185">
    <property type="entry name" value="EmrE-like"/>
</dbReference>
<dbReference type="PANTHER" id="PTHR32322:SF18">
    <property type="entry name" value="S-ADENOSYLMETHIONINE_S-ADENOSYLHOMOCYSTEINE TRANSPORTER"/>
    <property type="match status" value="1"/>
</dbReference>
<evidence type="ECO:0000256" key="1">
    <source>
        <dbReference type="ARBA" id="ARBA00004651"/>
    </source>
</evidence>
<comment type="subcellular location">
    <subcellularLocation>
        <location evidence="1">Cell membrane</location>
        <topology evidence="1">Multi-pass membrane protein</topology>
    </subcellularLocation>
</comment>
<feature type="transmembrane region" description="Helical" evidence="6">
    <location>
        <begin position="188"/>
        <end position="210"/>
    </location>
</feature>
<name>A0ABV3RBN9_9SPHN</name>
<feature type="transmembrane region" description="Helical" evidence="6">
    <location>
        <begin position="216"/>
        <end position="238"/>
    </location>
</feature>
<feature type="domain" description="EamA" evidence="7">
    <location>
        <begin position="158"/>
        <end position="286"/>
    </location>
</feature>
<feature type="transmembrane region" description="Helical" evidence="6">
    <location>
        <begin position="102"/>
        <end position="121"/>
    </location>
</feature>
<feature type="transmembrane region" description="Helical" evidence="6">
    <location>
        <begin position="271"/>
        <end position="288"/>
    </location>
</feature>
<keyword evidence="9" id="KW-1185">Reference proteome</keyword>
<evidence type="ECO:0000256" key="2">
    <source>
        <dbReference type="ARBA" id="ARBA00022475"/>
    </source>
</evidence>